<name>A0ABY5PTS7_9ACTN</name>
<dbReference type="InterPro" id="IPR003439">
    <property type="entry name" value="ABC_transporter-like_ATP-bd"/>
</dbReference>
<dbReference type="EMBL" id="CP102514">
    <property type="protein sequence ID" value="UUY47434.1"/>
    <property type="molecule type" value="Genomic_DNA"/>
</dbReference>
<dbReference type="RefSeq" id="WP_183065027.1">
    <property type="nucleotide sequence ID" value="NZ_CP102514.1"/>
</dbReference>
<dbReference type="InterPro" id="IPR027417">
    <property type="entry name" value="P-loop_NTPase"/>
</dbReference>
<evidence type="ECO:0000313" key="4">
    <source>
        <dbReference type="Proteomes" id="UP001057738"/>
    </source>
</evidence>
<dbReference type="PROSITE" id="PS50893">
    <property type="entry name" value="ABC_TRANSPORTER_2"/>
    <property type="match status" value="1"/>
</dbReference>
<keyword evidence="3" id="KW-0547">Nucleotide-binding</keyword>
<feature type="domain" description="ABC transporter" evidence="2">
    <location>
        <begin position="9"/>
        <end position="259"/>
    </location>
</feature>
<keyword evidence="3" id="KW-0067">ATP-binding</keyword>
<dbReference type="GO" id="GO:0005524">
    <property type="term" value="F:ATP binding"/>
    <property type="evidence" value="ECO:0007669"/>
    <property type="project" value="UniProtKB-KW"/>
</dbReference>
<feature type="compositionally biased region" description="Acidic residues" evidence="1">
    <location>
        <begin position="315"/>
        <end position="335"/>
    </location>
</feature>
<dbReference type="PANTHER" id="PTHR24220">
    <property type="entry name" value="IMPORT ATP-BINDING PROTEIN"/>
    <property type="match status" value="1"/>
</dbReference>
<dbReference type="InterPro" id="IPR015854">
    <property type="entry name" value="ABC_transpr_LolD-like"/>
</dbReference>
<evidence type="ECO:0000313" key="3">
    <source>
        <dbReference type="EMBL" id="UUY47434.1"/>
    </source>
</evidence>
<feature type="compositionally biased region" description="Basic and acidic residues" evidence="1">
    <location>
        <begin position="275"/>
        <end position="307"/>
    </location>
</feature>
<evidence type="ECO:0000256" key="1">
    <source>
        <dbReference type="SAM" id="MobiDB-lite"/>
    </source>
</evidence>
<evidence type="ECO:0000259" key="2">
    <source>
        <dbReference type="PROSITE" id="PS50893"/>
    </source>
</evidence>
<feature type="compositionally biased region" description="Basic and acidic residues" evidence="1">
    <location>
        <begin position="258"/>
        <end position="267"/>
    </location>
</feature>
<reference evidence="3" key="1">
    <citation type="submission" date="2022-08" db="EMBL/GenBank/DDBJ databases">
        <authorList>
            <person name="Tian L."/>
        </authorList>
    </citation>
    <scope>NUCLEOTIDE SEQUENCE</scope>
    <source>
        <strain evidence="3">CM253</strain>
    </source>
</reference>
<dbReference type="Gene3D" id="3.40.50.300">
    <property type="entry name" value="P-loop containing nucleotide triphosphate hydrolases"/>
    <property type="match status" value="1"/>
</dbReference>
<protein>
    <submittedName>
        <fullName evidence="3">ATP-binding cassette domain-containing protein</fullName>
    </submittedName>
</protein>
<feature type="compositionally biased region" description="Low complexity" evidence="1">
    <location>
        <begin position="235"/>
        <end position="248"/>
    </location>
</feature>
<accession>A0ABY5PTS7</accession>
<dbReference type="SUPFAM" id="SSF52540">
    <property type="entry name" value="P-loop containing nucleoside triphosphate hydrolases"/>
    <property type="match status" value="1"/>
</dbReference>
<sequence length="351" mass="36407">MDSPHGAAVKAENFGLKGPRGWAFRGVGLDAAPGSLIAVEGPSGSGRTCLLLALTGRMKPTEGHAEIGRHRLPKKMAAVRRIAALGPVPGVNDLDQSLTVAEQLREGALLQRHYDAPIRSLLRPRAERRAAAAARIAAALDTAGLDLATLPKGERTTVRDLERLEAVRLSVAIALLGSPRLLALDDLDMKLSDTERTEVWTLLRSIAARGTTVVAVCSEAPADAVVLRTGPQEDGGAPEAGPSAPAAATPKVTWGARAQDKPGKETEAEATGAPEDPKPDPEPDPEPDPKPDPKPDLKPDPKPDLKKASGTAQDADADADAAGEADAGTTEDTDNDDTKGADDALAEAGRA</sequence>
<dbReference type="GeneID" id="95573702"/>
<gene>
    <name evidence="3" type="ORF">NRK68_09525</name>
</gene>
<dbReference type="Proteomes" id="UP001057738">
    <property type="component" value="Chromosome"/>
</dbReference>
<proteinExistence type="predicted"/>
<feature type="region of interest" description="Disordered" evidence="1">
    <location>
        <begin position="229"/>
        <end position="351"/>
    </location>
</feature>
<dbReference type="Pfam" id="PF00005">
    <property type="entry name" value="ABC_tran"/>
    <property type="match status" value="1"/>
</dbReference>
<organism evidence="3 4">
    <name type="scientific">Streptomyces yangpuensis</name>
    <dbReference type="NCBI Taxonomy" id="1648182"/>
    <lineage>
        <taxon>Bacteria</taxon>
        <taxon>Bacillati</taxon>
        <taxon>Actinomycetota</taxon>
        <taxon>Actinomycetes</taxon>
        <taxon>Kitasatosporales</taxon>
        <taxon>Streptomycetaceae</taxon>
        <taxon>Streptomyces</taxon>
    </lineage>
</organism>
<keyword evidence="4" id="KW-1185">Reference proteome</keyword>